<evidence type="ECO:0000313" key="1">
    <source>
        <dbReference type="EMBL" id="RRR98332.1"/>
    </source>
</evidence>
<dbReference type="Proteomes" id="UP000277256">
    <property type="component" value="Unassembled WGS sequence"/>
</dbReference>
<comment type="caution">
    <text evidence="1">The sequence shown here is derived from an EMBL/GenBank/DDBJ whole genome shotgun (WGS) entry which is preliminary data.</text>
</comment>
<sequence length="253" mass="26609">MEVVLPHHPLEEYAALVRPVVDRLHVGVRLASRPAVQELYAPLGLVPGLEMNLVYALLARPVPEAVVAERMVYLPFDAAEQEARGLVERAEGCWRFTPAGRGLAEAVAGALGAAAERLWSWRPNPGLAGLGAVEAALPLVARLVEAGRVSGGPVFAAFAPSWEPAGTPGPGALVARLEALRHHRADAHRAAWRGAGLTAAGIEAMAPGVERDAIEAETNRRDAPVYEALDARERLVLLAALGALGDGLDPARG</sequence>
<name>A0A426UVI3_9ACTN</name>
<accession>A0A426UVI3</accession>
<reference evidence="1 2" key="1">
    <citation type="submission" date="2018-12" db="EMBL/GenBank/DDBJ databases">
        <title>Glycomyces sp. YIM 121974 draft genome.</title>
        <authorList>
            <person name="Li Q."/>
        </authorList>
    </citation>
    <scope>NUCLEOTIDE SEQUENCE [LARGE SCALE GENOMIC DNA]</scope>
    <source>
        <strain evidence="1 2">YIM 121974</strain>
    </source>
</reference>
<protein>
    <submittedName>
        <fullName evidence="1">Uncharacterized protein</fullName>
    </submittedName>
</protein>
<dbReference type="EMBL" id="RSEB01000004">
    <property type="protein sequence ID" value="RRR98332.1"/>
    <property type="molecule type" value="Genomic_DNA"/>
</dbReference>
<evidence type="ECO:0000313" key="2">
    <source>
        <dbReference type="Proteomes" id="UP000277256"/>
    </source>
</evidence>
<keyword evidence="2" id="KW-1185">Reference proteome</keyword>
<dbReference type="RefSeq" id="WP_125248641.1">
    <property type="nucleotide sequence ID" value="NZ_RSEB01000004.1"/>
</dbReference>
<dbReference type="OrthoDB" id="3540741at2"/>
<proteinExistence type="predicted"/>
<organism evidence="1 2">
    <name type="scientific">Glycomyces terrestris</name>
    <dbReference type="NCBI Taxonomy" id="2493553"/>
    <lineage>
        <taxon>Bacteria</taxon>
        <taxon>Bacillati</taxon>
        <taxon>Actinomycetota</taxon>
        <taxon>Actinomycetes</taxon>
        <taxon>Glycomycetales</taxon>
        <taxon>Glycomycetaceae</taxon>
        <taxon>Glycomyces</taxon>
    </lineage>
</organism>
<dbReference type="AlphaFoldDB" id="A0A426UVI3"/>
<gene>
    <name evidence="1" type="ORF">EIW28_15625</name>
</gene>